<comment type="caution">
    <text evidence="2">The sequence shown here is derived from an EMBL/GenBank/DDBJ whole genome shotgun (WGS) entry which is preliminary data.</text>
</comment>
<keyword evidence="2" id="KW-0418">Kinase</keyword>
<accession>A0A645IMU7</accession>
<dbReference type="InterPro" id="IPR043519">
    <property type="entry name" value="NT_sf"/>
</dbReference>
<gene>
    <name evidence="2" type="primary">ywaC_8</name>
    <name evidence="2" type="ORF">SDC9_200047</name>
</gene>
<reference evidence="2" key="1">
    <citation type="submission" date="2019-08" db="EMBL/GenBank/DDBJ databases">
        <authorList>
            <person name="Kucharzyk K."/>
            <person name="Murdoch R.W."/>
            <person name="Higgins S."/>
            <person name="Loffler F."/>
        </authorList>
    </citation>
    <scope>NUCLEOTIDE SEQUENCE</scope>
</reference>
<dbReference type="SUPFAM" id="SSF81301">
    <property type="entry name" value="Nucleotidyltransferase"/>
    <property type="match status" value="1"/>
</dbReference>
<dbReference type="PANTHER" id="PTHR47837">
    <property type="entry name" value="GTP PYROPHOSPHOKINASE YJBM"/>
    <property type="match status" value="1"/>
</dbReference>
<evidence type="ECO:0000313" key="2">
    <source>
        <dbReference type="EMBL" id="MPN52386.1"/>
    </source>
</evidence>
<dbReference type="PANTHER" id="PTHR47837:SF2">
    <property type="entry name" value="GTP PYROPHOSPHOKINASE YWAC"/>
    <property type="match status" value="1"/>
</dbReference>
<name>A0A645IMU7_9ZZZZ</name>
<proteinExistence type="predicted"/>
<dbReference type="Gene3D" id="1.10.287.860">
    <property type="entry name" value="Nucleotidyltransferase"/>
    <property type="match status" value="1"/>
</dbReference>
<dbReference type="InterPro" id="IPR052366">
    <property type="entry name" value="GTP_Pyrophosphokinase"/>
</dbReference>
<dbReference type="GO" id="GO:0008728">
    <property type="term" value="F:GTP diphosphokinase activity"/>
    <property type="evidence" value="ECO:0007669"/>
    <property type="project" value="UniProtKB-EC"/>
</dbReference>
<evidence type="ECO:0000259" key="1">
    <source>
        <dbReference type="SMART" id="SM00954"/>
    </source>
</evidence>
<dbReference type="Gene3D" id="3.30.460.10">
    <property type="entry name" value="Beta Polymerase, domain 2"/>
    <property type="match status" value="1"/>
</dbReference>
<organism evidence="2">
    <name type="scientific">bioreactor metagenome</name>
    <dbReference type="NCBI Taxonomy" id="1076179"/>
    <lineage>
        <taxon>unclassified sequences</taxon>
        <taxon>metagenomes</taxon>
        <taxon>ecological metagenomes</taxon>
    </lineage>
</organism>
<dbReference type="EMBL" id="VSSQ01118443">
    <property type="protein sequence ID" value="MPN52386.1"/>
    <property type="molecule type" value="Genomic_DNA"/>
</dbReference>
<feature type="domain" description="RelA/SpoT" evidence="1">
    <location>
        <begin position="1"/>
        <end position="112"/>
    </location>
</feature>
<dbReference type="AlphaFoldDB" id="A0A645IMU7"/>
<dbReference type="GO" id="GO:0015969">
    <property type="term" value="P:guanosine tetraphosphate metabolic process"/>
    <property type="evidence" value="ECO:0007669"/>
    <property type="project" value="InterPro"/>
</dbReference>
<dbReference type="EC" id="2.7.6.5" evidence="2"/>
<keyword evidence="2" id="KW-0808">Transferase</keyword>
<dbReference type="SMART" id="SM00954">
    <property type="entry name" value="RelA_SpoT"/>
    <property type="match status" value="1"/>
</dbReference>
<dbReference type="GO" id="GO:0016301">
    <property type="term" value="F:kinase activity"/>
    <property type="evidence" value="ECO:0007669"/>
    <property type="project" value="UniProtKB-KW"/>
</dbReference>
<dbReference type="InterPro" id="IPR007685">
    <property type="entry name" value="RelA_SpoT"/>
</dbReference>
<protein>
    <submittedName>
        <fullName evidence="2">GTP pyrophosphokinase YwaC</fullName>
        <ecNumber evidence="2">2.7.6.5</ecNumber>
    </submittedName>
</protein>
<sequence>MAEKLTRKGFPVNSQNALTKVFDAVGVRVICTFMDDVYLIANILKVQPNIEIVEEKDYISTPKSNGYRSYHMIVKAMVQNQIVYAEIQIRTIAMDCWASLEHQLKYKHDIQKADMFVAELKRCADEIASTDITLQTIRDLINETN</sequence>
<dbReference type="Pfam" id="PF04607">
    <property type="entry name" value="RelA_SpoT"/>
    <property type="match status" value="1"/>
</dbReference>
<dbReference type="CDD" id="cd05399">
    <property type="entry name" value="NT_Rel-Spo_like"/>
    <property type="match status" value="1"/>
</dbReference>